<dbReference type="SMART" id="SM00891">
    <property type="entry name" value="ERCC4"/>
    <property type="match status" value="2"/>
</dbReference>
<feature type="domain" description="ERCC4" evidence="14">
    <location>
        <begin position="3"/>
        <end position="90"/>
    </location>
</feature>
<evidence type="ECO:0000256" key="4">
    <source>
        <dbReference type="ARBA" id="ARBA00022722"/>
    </source>
</evidence>
<comment type="similarity">
    <text evidence="3 13">Belongs to the XPF family.</text>
</comment>
<keyword evidence="7 13" id="KW-0227">DNA damage</keyword>
<dbReference type="InterPro" id="IPR033309">
    <property type="entry name" value="Mus81"/>
</dbReference>
<evidence type="ECO:0000259" key="14">
    <source>
        <dbReference type="SMART" id="SM00891"/>
    </source>
</evidence>
<comment type="cofactor">
    <cofactor evidence="1 13">
        <name>Mg(2+)</name>
        <dbReference type="ChEBI" id="CHEBI:18420"/>
    </cofactor>
</comment>
<dbReference type="GO" id="GO:0008821">
    <property type="term" value="F:crossover junction DNA endonuclease activity"/>
    <property type="evidence" value="ECO:0007669"/>
    <property type="project" value="UniProtKB-UniRule"/>
</dbReference>
<organism evidence="15 16">
    <name type="scientific">Cymbomonas tetramitiformis</name>
    <dbReference type="NCBI Taxonomy" id="36881"/>
    <lineage>
        <taxon>Eukaryota</taxon>
        <taxon>Viridiplantae</taxon>
        <taxon>Chlorophyta</taxon>
        <taxon>Pyramimonadophyceae</taxon>
        <taxon>Pyramimonadales</taxon>
        <taxon>Pyramimonadaceae</taxon>
        <taxon>Cymbomonas</taxon>
    </lineage>
</organism>
<evidence type="ECO:0000256" key="3">
    <source>
        <dbReference type="ARBA" id="ARBA00010015"/>
    </source>
</evidence>
<feature type="domain" description="ERCC4" evidence="14">
    <location>
        <begin position="101"/>
        <end position="216"/>
    </location>
</feature>
<protein>
    <recommendedName>
        <fullName evidence="13">Crossover junction endonuclease MUS81</fullName>
        <ecNumber evidence="13">3.1.22.-</ecNumber>
    </recommendedName>
</protein>
<evidence type="ECO:0000256" key="6">
    <source>
        <dbReference type="ARBA" id="ARBA00022759"/>
    </source>
</evidence>
<dbReference type="GO" id="GO:0006308">
    <property type="term" value="P:DNA catabolic process"/>
    <property type="evidence" value="ECO:0007669"/>
    <property type="project" value="UniProtKB-UniRule"/>
</dbReference>
<keyword evidence="6 13" id="KW-0255">Endonuclease</keyword>
<keyword evidence="12 13" id="KW-0539">Nucleus</keyword>
<dbReference type="Gene3D" id="3.40.50.10130">
    <property type="match status" value="1"/>
</dbReference>
<dbReference type="AlphaFoldDB" id="A0AAE0BGR9"/>
<dbReference type="Gene3D" id="1.10.150.670">
    <property type="entry name" value="Crossover junction endonuclease EME1, DNA-binding domain"/>
    <property type="match status" value="1"/>
</dbReference>
<dbReference type="Pfam" id="PF02732">
    <property type="entry name" value="ERCC4"/>
    <property type="match status" value="1"/>
</dbReference>
<evidence type="ECO:0000313" key="16">
    <source>
        <dbReference type="Proteomes" id="UP001190700"/>
    </source>
</evidence>
<evidence type="ECO:0000256" key="10">
    <source>
        <dbReference type="ARBA" id="ARBA00023172"/>
    </source>
</evidence>
<comment type="function">
    <text evidence="13">Interacts with EME1 to form a DNA structure-specific endonuclease with substrate preference for branched DNA structures with a 5'-end at the branch nick. Typical substrates include 3'-flap structures, D-loops, replication forks and nicked Holliday junctions. May be required in mitosis for the processing of stalled or collapsed replication fork intermediates. May be required in meiosis for the repair of meiosis-specific double strand breaks subsequent to single-end invasion (SEI).</text>
</comment>
<proteinExistence type="inferred from homology"/>
<dbReference type="GO" id="GO:0031573">
    <property type="term" value="P:mitotic intra-S DNA damage checkpoint signaling"/>
    <property type="evidence" value="ECO:0007669"/>
    <property type="project" value="TreeGrafter"/>
</dbReference>
<dbReference type="Proteomes" id="UP001190700">
    <property type="component" value="Unassembled WGS sequence"/>
</dbReference>
<evidence type="ECO:0000256" key="1">
    <source>
        <dbReference type="ARBA" id="ARBA00001946"/>
    </source>
</evidence>
<dbReference type="GO" id="GO:0048476">
    <property type="term" value="C:Holliday junction resolvase complex"/>
    <property type="evidence" value="ECO:0007669"/>
    <property type="project" value="UniProtKB-UniRule"/>
</dbReference>
<dbReference type="InterPro" id="IPR042530">
    <property type="entry name" value="EME1/EME2_C"/>
</dbReference>
<evidence type="ECO:0000256" key="2">
    <source>
        <dbReference type="ARBA" id="ARBA00004123"/>
    </source>
</evidence>
<dbReference type="GO" id="GO:0000712">
    <property type="term" value="P:resolution of meiotic recombination intermediates"/>
    <property type="evidence" value="ECO:0007669"/>
    <property type="project" value="TreeGrafter"/>
</dbReference>
<dbReference type="GO" id="GO:0003677">
    <property type="term" value="F:DNA binding"/>
    <property type="evidence" value="ECO:0007669"/>
    <property type="project" value="UniProtKB-UniRule"/>
</dbReference>
<gene>
    <name evidence="15" type="ORF">CYMTET_54415</name>
</gene>
<dbReference type="EMBL" id="LGRX02035303">
    <property type="protein sequence ID" value="KAK3235384.1"/>
    <property type="molecule type" value="Genomic_DNA"/>
</dbReference>
<keyword evidence="16" id="KW-1185">Reference proteome</keyword>
<evidence type="ECO:0000256" key="5">
    <source>
        <dbReference type="ARBA" id="ARBA00022723"/>
    </source>
</evidence>
<evidence type="ECO:0000256" key="8">
    <source>
        <dbReference type="ARBA" id="ARBA00022801"/>
    </source>
</evidence>
<keyword evidence="8 13" id="KW-0378">Hydrolase</keyword>
<accession>A0AAE0BGR9</accession>
<dbReference type="PANTHER" id="PTHR13451">
    <property type="entry name" value="CLASS II CROSSOVER JUNCTION ENDONUCLEASE MUS81"/>
    <property type="match status" value="1"/>
</dbReference>
<dbReference type="InterPro" id="IPR006166">
    <property type="entry name" value="ERCC4_domain"/>
</dbReference>
<dbReference type="GO" id="GO:0046872">
    <property type="term" value="F:metal ion binding"/>
    <property type="evidence" value="ECO:0007669"/>
    <property type="project" value="UniProtKB-UniRule"/>
</dbReference>
<evidence type="ECO:0000256" key="13">
    <source>
        <dbReference type="RuleBase" id="RU369042"/>
    </source>
</evidence>
<keyword evidence="4 13" id="KW-0540">Nuclease</keyword>
<sequence length="255" mass="28108">MARLIVDTREPAQVHEALANFSVPYERATLDVADFHIYRDDRLLFTVERKTWNDLEASCVDGRARDQLLRAASNARSQNAQHVVLLEHVSVLTDAQLRSCVYGKDNRGLRARSTVDRLVLQHGVGVLRTANVMETARTLQWILEKSIKERWAPEGGQHTCGAYYGGSVQSKKSANDNNPQAVWTRMLQTVRGVSETAAKAIAETYPNAKSIVDAANVTDDPKRLLDAIASVQTSKKRKLGKSAAGRVITALCGPT</sequence>
<evidence type="ECO:0000256" key="9">
    <source>
        <dbReference type="ARBA" id="ARBA00022842"/>
    </source>
</evidence>
<dbReference type="GO" id="GO:0000727">
    <property type="term" value="P:double-strand break repair via break-induced replication"/>
    <property type="evidence" value="ECO:0007669"/>
    <property type="project" value="UniProtKB-UniRule"/>
</dbReference>
<dbReference type="GO" id="GO:0048257">
    <property type="term" value="F:3'-flap endonuclease activity"/>
    <property type="evidence" value="ECO:0007669"/>
    <property type="project" value="TreeGrafter"/>
</dbReference>
<dbReference type="SUPFAM" id="SSF52980">
    <property type="entry name" value="Restriction endonuclease-like"/>
    <property type="match status" value="1"/>
</dbReference>
<keyword evidence="5 13" id="KW-0479">Metal-binding</keyword>
<comment type="subcellular location">
    <subcellularLocation>
        <location evidence="2 13">Nucleus</location>
    </subcellularLocation>
</comment>
<evidence type="ECO:0000256" key="12">
    <source>
        <dbReference type="ARBA" id="ARBA00023242"/>
    </source>
</evidence>
<evidence type="ECO:0000256" key="7">
    <source>
        <dbReference type="ARBA" id="ARBA00022763"/>
    </source>
</evidence>
<keyword evidence="10 13" id="KW-0233">DNA recombination</keyword>
<dbReference type="InterPro" id="IPR011335">
    <property type="entry name" value="Restrct_endonuc-II-like"/>
</dbReference>
<name>A0AAE0BGR9_9CHLO</name>
<reference evidence="15 16" key="1">
    <citation type="journal article" date="2015" name="Genome Biol. Evol.">
        <title>Comparative Genomics of a Bacterivorous Green Alga Reveals Evolutionary Causalities and Consequences of Phago-Mixotrophic Mode of Nutrition.</title>
        <authorList>
            <person name="Burns J.A."/>
            <person name="Paasch A."/>
            <person name="Narechania A."/>
            <person name="Kim E."/>
        </authorList>
    </citation>
    <scope>NUCLEOTIDE SEQUENCE [LARGE SCALE GENOMIC DNA]</scope>
    <source>
        <strain evidence="15 16">PLY_AMNH</strain>
    </source>
</reference>
<dbReference type="EC" id="3.1.22.-" evidence="13"/>
<evidence type="ECO:0000313" key="15">
    <source>
        <dbReference type="EMBL" id="KAK3235384.1"/>
    </source>
</evidence>
<keyword evidence="11 13" id="KW-0234">DNA repair</keyword>
<keyword evidence="9 13" id="KW-0460">Magnesium</keyword>
<dbReference type="GO" id="GO:0005634">
    <property type="term" value="C:nucleus"/>
    <property type="evidence" value="ECO:0007669"/>
    <property type="project" value="UniProtKB-SubCell"/>
</dbReference>
<dbReference type="PANTHER" id="PTHR13451:SF0">
    <property type="entry name" value="CROSSOVER JUNCTION ENDONUCLEASE MUS81"/>
    <property type="match status" value="1"/>
</dbReference>
<comment type="caution">
    <text evidence="15">The sequence shown here is derived from an EMBL/GenBank/DDBJ whole genome shotgun (WGS) entry which is preliminary data.</text>
</comment>
<evidence type="ECO:0000256" key="11">
    <source>
        <dbReference type="ARBA" id="ARBA00023204"/>
    </source>
</evidence>
<comment type="subunit">
    <text evidence="13">Interacts with EME1.</text>
</comment>